<keyword evidence="1" id="KW-0175">Coiled coil</keyword>
<organism evidence="4 5">
    <name type="scientific">Pantoea vagans</name>
    <dbReference type="NCBI Taxonomy" id="470934"/>
    <lineage>
        <taxon>Bacteria</taxon>
        <taxon>Pseudomonadati</taxon>
        <taxon>Pseudomonadota</taxon>
        <taxon>Gammaproteobacteria</taxon>
        <taxon>Enterobacterales</taxon>
        <taxon>Erwiniaceae</taxon>
        <taxon>Pantoea</taxon>
    </lineage>
</organism>
<comment type="caution">
    <text evidence="4">The sequence shown here is derived from an EMBL/GenBank/DDBJ whole genome shotgun (WGS) entry which is preliminary data.</text>
</comment>
<dbReference type="Proteomes" id="UP000426772">
    <property type="component" value="Unassembled WGS sequence"/>
</dbReference>
<evidence type="ECO:0000256" key="2">
    <source>
        <dbReference type="SAM" id="MobiDB-lite"/>
    </source>
</evidence>
<dbReference type="RefSeq" id="WP_147790068.1">
    <property type="nucleotide sequence ID" value="NZ_RCNL01000015.1"/>
</dbReference>
<accession>A0ABY3L9K5</accession>
<dbReference type="EMBL" id="RCNL01000015">
    <property type="protein sequence ID" value="TXL74527.1"/>
    <property type="molecule type" value="Genomic_DNA"/>
</dbReference>
<feature type="compositionally biased region" description="Low complexity" evidence="2">
    <location>
        <begin position="160"/>
        <end position="169"/>
    </location>
</feature>
<evidence type="ECO:0000256" key="1">
    <source>
        <dbReference type="SAM" id="Coils"/>
    </source>
</evidence>
<protein>
    <submittedName>
        <fullName evidence="4">DUF2275 domain-containing protein</fullName>
    </submittedName>
</protein>
<proteinExistence type="predicted"/>
<keyword evidence="3" id="KW-0472">Membrane</keyword>
<feature type="region of interest" description="Disordered" evidence="2">
    <location>
        <begin position="152"/>
        <end position="177"/>
    </location>
</feature>
<evidence type="ECO:0000256" key="3">
    <source>
        <dbReference type="SAM" id="Phobius"/>
    </source>
</evidence>
<keyword evidence="3" id="KW-0812">Transmembrane</keyword>
<evidence type="ECO:0000313" key="4">
    <source>
        <dbReference type="EMBL" id="TXL74527.1"/>
    </source>
</evidence>
<name>A0ABY3L9K5_9GAMM</name>
<gene>
    <name evidence="4" type="ORF">D9O29_22485</name>
</gene>
<feature type="transmembrane region" description="Helical" evidence="3">
    <location>
        <begin position="29"/>
        <end position="49"/>
    </location>
</feature>
<keyword evidence="3" id="KW-1133">Transmembrane helix</keyword>
<keyword evidence="5" id="KW-1185">Reference proteome</keyword>
<evidence type="ECO:0000313" key="5">
    <source>
        <dbReference type="Proteomes" id="UP000426772"/>
    </source>
</evidence>
<feature type="coiled-coil region" evidence="1">
    <location>
        <begin position="86"/>
        <end position="150"/>
    </location>
</feature>
<sequence length="247" mass="26223">MSNPALDEDDFAGEVQQKPRKGAAILRRLPLYGGVAVALAVAGLTFVSLKSVSALDQRLAHVEKQQNVVYSQALTQSDLTPLQDSLKAYGGDLKRQQQQIAALQAALKEDRSGPALVALQQAVGDLSAARQSMLAQLSGLDAQLNALQDKTKETPHANTPPAVKKQAPAKPHRAAHKVARRAPFVLTGVEKRGTTSFAAVAPQGFSDLSQIRLIGEGQSVQGWTLIGAGYGQAQFRVNGHVTTVNVH</sequence>
<reference evidence="4 5" key="1">
    <citation type="submission" date="2018-10" db="EMBL/GenBank/DDBJ databases">
        <title>Draft genome sequence of Pantoea vagans isolated from corpses of the sugarcane aphid Melanaphis sacchari Zehntner.</title>
        <authorList>
            <person name="Toledo E."/>
            <person name="Pena G."/>
            <person name="Lozano L."/>
        </authorList>
    </citation>
    <scope>NUCLEOTIDE SEQUENCE [LARGE SCALE GENOMIC DNA]</scope>
    <source>
        <strain evidence="4 5">ET-90</strain>
    </source>
</reference>